<feature type="transmembrane region" description="Helical" evidence="8">
    <location>
        <begin position="310"/>
        <end position="327"/>
    </location>
</feature>
<feature type="transmembrane region" description="Helical" evidence="8">
    <location>
        <begin position="122"/>
        <end position="155"/>
    </location>
</feature>
<gene>
    <name evidence="9" type="ORF">PXH66_03655</name>
</gene>
<keyword evidence="6 8" id="KW-1133">Transmembrane helix</keyword>
<feature type="transmembrane region" description="Helical" evidence="8">
    <location>
        <begin position="286"/>
        <end position="303"/>
    </location>
</feature>
<keyword evidence="4" id="KW-0808">Transferase</keyword>
<dbReference type="AlphaFoldDB" id="A0AAF0CQ11"/>
<evidence type="ECO:0000256" key="3">
    <source>
        <dbReference type="ARBA" id="ARBA00022676"/>
    </source>
</evidence>
<feature type="transmembrane region" description="Helical" evidence="8">
    <location>
        <begin position="6"/>
        <end position="27"/>
    </location>
</feature>
<dbReference type="InterPro" id="IPR050297">
    <property type="entry name" value="LipidA_mod_glycosyltrf_83"/>
</dbReference>
<feature type="transmembrane region" description="Helical" evidence="8">
    <location>
        <begin position="218"/>
        <end position="236"/>
    </location>
</feature>
<feature type="transmembrane region" description="Helical" evidence="8">
    <location>
        <begin position="175"/>
        <end position="197"/>
    </location>
</feature>
<evidence type="ECO:0000256" key="4">
    <source>
        <dbReference type="ARBA" id="ARBA00022679"/>
    </source>
</evidence>
<keyword evidence="3" id="KW-0328">Glycosyltransferase</keyword>
<comment type="subcellular location">
    <subcellularLocation>
        <location evidence="1">Cell membrane</location>
        <topology evidence="1">Multi-pass membrane protein</topology>
    </subcellularLocation>
</comment>
<evidence type="ECO:0000313" key="10">
    <source>
        <dbReference type="Proteomes" id="UP001218638"/>
    </source>
</evidence>
<reference evidence="9" key="1">
    <citation type="submission" date="2023-03" db="EMBL/GenBank/DDBJ databases">
        <title>Lomoglobus Profundus gen. nov., sp. nov., a novel member of the phylum Verrucomicrobia, isolated from deep-marine sediment of South China Sea.</title>
        <authorList>
            <person name="Ahmad T."/>
            <person name="Ishaq S.E."/>
            <person name="Wang F."/>
        </authorList>
    </citation>
    <scope>NUCLEOTIDE SEQUENCE</scope>
    <source>
        <strain evidence="9">LMO-M01</strain>
    </source>
</reference>
<keyword evidence="5 8" id="KW-0812">Transmembrane</keyword>
<feature type="transmembrane region" description="Helical" evidence="8">
    <location>
        <begin position="359"/>
        <end position="378"/>
    </location>
</feature>
<proteinExistence type="predicted"/>
<sequence length="685" mass="76655">MWPIAVFATMLVIQFWLTTYNWSLGFLAGHEFRQTQTALSILFIQKDNNFALAYPTPLFGPPWSIPMEFPLYQWTVAILVNLSGWTIPETGRFVSLASFYLTLPGIFLLLGESKVSRAGRWLVLALIVSAPVYVFYSRAILIESMALMLSVWFLWTFVRLCRVPRLGWLASTSLLGTAAILVKVTTFVPWCAIAIVVGLRWSWTEWKHRAWLGLRRTICWGAAAGALPGLAIMWWLRYADYIKSQSPGGQSLQSTALSDVNWGTWQDRISRESLGALLSNNDHAVAPWWILFGVLIFGTVVSWRKSTPLWGLVIVYIATLGTFPVLYHRHDYYFYAVAVFPLAAAGLAISRVDAFSRRAWLGPVMFLSIVTSQLFGYARDYAPIHRLVSYGGTGLTIVLRTMLPDEGVIIVAGQDWGAMLPYYTGRRGLMLREEVTNNPVELNRYFAPLASEPVSALILTGKQRENSQLIAAAVQLFDLNPELAISHETTDVYLQADIRNVILSRIRDNPTFSGVEIRGAITPALPVDPIIADGEIHFCTPEQAAAVFFPVSPIPYRYRCKFGFSATHGTDGRLALGAHPEADFWVQIPANSKSVTYVVGLQAETFADDQNNTDGVEFLILATMKDGTTATIASNILDPVSRAEDRQTREFRVDLPPGTTELQFSTRRVGTYNFDWAYWSRVEVD</sequence>
<dbReference type="EMBL" id="CP119075">
    <property type="protein sequence ID" value="WED65943.1"/>
    <property type="molecule type" value="Genomic_DNA"/>
</dbReference>
<dbReference type="RefSeq" id="WP_330927806.1">
    <property type="nucleotide sequence ID" value="NZ_CP119075.1"/>
</dbReference>
<feature type="transmembrane region" description="Helical" evidence="8">
    <location>
        <begin position="333"/>
        <end position="352"/>
    </location>
</feature>
<dbReference type="GO" id="GO:0005886">
    <property type="term" value="C:plasma membrane"/>
    <property type="evidence" value="ECO:0007669"/>
    <property type="project" value="UniProtKB-SubCell"/>
</dbReference>
<keyword evidence="10" id="KW-1185">Reference proteome</keyword>
<protein>
    <recommendedName>
        <fullName evidence="11">Glycosyltransferase RgtA/B/C/D-like domain-containing protein</fullName>
    </recommendedName>
</protein>
<dbReference type="Proteomes" id="UP001218638">
    <property type="component" value="Chromosome"/>
</dbReference>
<evidence type="ECO:0000256" key="6">
    <source>
        <dbReference type="ARBA" id="ARBA00022989"/>
    </source>
</evidence>
<name>A0AAF0CQ11_9BACT</name>
<evidence type="ECO:0000313" key="9">
    <source>
        <dbReference type="EMBL" id="WED65943.1"/>
    </source>
</evidence>
<dbReference type="PANTHER" id="PTHR33908">
    <property type="entry name" value="MANNOSYLTRANSFERASE YKCB-RELATED"/>
    <property type="match status" value="1"/>
</dbReference>
<evidence type="ECO:0000256" key="7">
    <source>
        <dbReference type="ARBA" id="ARBA00023136"/>
    </source>
</evidence>
<evidence type="ECO:0000256" key="8">
    <source>
        <dbReference type="SAM" id="Phobius"/>
    </source>
</evidence>
<evidence type="ECO:0000256" key="5">
    <source>
        <dbReference type="ARBA" id="ARBA00022692"/>
    </source>
</evidence>
<dbReference type="GO" id="GO:0009103">
    <property type="term" value="P:lipopolysaccharide biosynthetic process"/>
    <property type="evidence" value="ECO:0007669"/>
    <property type="project" value="UniProtKB-ARBA"/>
</dbReference>
<evidence type="ECO:0008006" key="11">
    <source>
        <dbReference type="Google" id="ProtNLM"/>
    </source>
</evidence>
<evidence type="ECO:0000256" key="1">
    <source>
        <dbReference type="ARBA" id="ARBA00004651"/>
    </source>
</evidence>
<keyword evidence="2" id="KW-1003">Cell membrane</keyword>
<accession>A0AAF0CQ11</accession>
<keyword evidence="7 8" id="KW-0472">Membrane</keyword>
<evidence type="ECO:0000256" key="2">
    <source>
        <dbReference type="ARBA" id="ARBA00022475"/>
    </source>
</evidence>
<dbReference type="KEGG" id="slom:PXH66_03655"/>
<organism evidence="9 10">
    <name type="scientific">Synoicihabitans lomoniglobus</name>
    <dbReference type="NCBI Taxonomy" id="2909285"/>
    <lineage>
        <taxon>Bacteria</taxon>
        <taxon>Pseudomonadati</taxon>
        <taxon>Verrucomicrobiota</taxon>
        <taxon>Opitutia</taxon>
        <taxon>Opitutales</taxon>
        <taxon>Opitutaceae</taxon>
        <taxon>Synoicihabitans</taxon>
    </lineage>
</organism>
<dbReference type="GO" id="GO:0016763">
    <property type="term" value="F:pentosyltransferase activity"/>
    <property type="evidence" value="ECO:0007669"/>
    <property type="project" value="TreeGrafter"/>
</dbReference>
<dbReference type="PANTHER" id="PTHR33908:SF11">
    <property type="entry name" value="MEMBRANE PROTEIN"/>
    <property type="match status" value="1"/>
</dbReference>